<comment type="caution">
    <text evidence="2">The sequence shown here is derived from an EMBL/GenBank/DDBJ whole genome shotgun (WGS) entry which is preliminary data.</text>
</comment>
<proteinExistence type="predicted"/>
<dbReference type="Pfam" id="PF18765">
    <property type="entry name" value="Polbeta"/>
    <property type="match status" value="1"/>
</dbReference>
<sequence>MTVEMVLEKVKELCIKHQAAEVILFGSRAKGTALERSDIDIAVSGADDIDALEEEIEEIPTLLTVDLLDMDTCRNELILEDIRKYGRKI</sequence>
<dbReference type="RefSeq" id="WP_087150061.1">
    <property type="nucleotide sequence ID" value="NZ_VMSO01000009.1"/>
</dbReference>
<keyword evidence="2" id="KW-0808">Transferase</keyword>
<dbReference type="OrthoDB" id="9810452at2"/>
<dbReference type="GO" id="GO:0016740">
    <property type="term" value="F:transferase activity"/>
    <property type="evidence" value="ECO:0007669"/>
    <property type="project" value="UniProtKB-KW"/>
</dbReference>
<evidence type="ECO:0000313" key="2">
    <source>
        <dbReference type="EMBL" id="KAA8501408.1"/>
    </source>
</evidence>
<dbReference type="InterPro" id="IPR041633">
    <property type="entry name" value="Polbeta"/>
</dbReference>
<dbReference type="AlphaFoldDB" id="A0A5M9HXD3"/>
<dbReference type="SUPFAM" id="SSF81301">
    <property type="entry name" value="Nucleotidyltransferase"/>
    <property type="match status" value="1"/>
</dbReference>
<evidence type="ECO:0000313" key="3">
    <source>
        <dbReference type="Proteomes" id="UP000322025"/>
    </source>
</evidence>
<dbReference type="CDD" id="cd05403">
    <property type="entry name" value="NT_KNTase_like"/>
    <property type="match status" value="1"/>
</dbReference>
<name>A0A5M9HXD3_9FIRM</name>
<dbReference type="EMBL" id="VMSO01000009">
    <property type="protein sequence ID" value="KAA8501408.1"/>
    <property type="molecule type" value="Genomic_DNA"/>
</dbReference>
<dbReference type="Proteomes" id="UP000322025">
    <property type="component" value="Unassembled WGS sequence"/>
</dbReference>
<gene>
    <name evidence="2" type="ORF">FNY66_08715</name>
</gene>
<organism evidence="2 3">
    <name type="scientific">Mediterraneibacter catenae</name>
    <dbReference type="NCBI Taxonomy" id="2594882"/>
    <lineage>
        <taxon>Bacteria</taxon>
        <taxon>Bacillati</taxon>
        <taxon>Bacillota</taxon>
        <taxon>Clostridia</taxon>
        <taxon>Lachnospirales</taxon>
        <taxon>Lachnospiraceae</taxon>
        <taxon>Mediterraneibacter</taxon>
    </lineage>
</organism>
<keyword evidence="3" id="KW-1185">Reference proteome</keyword>
<evidence type="ECO:0000259" key="1">
    <source>
        <dbReference type="Pfam" id="PF18765"/>
    </source>
</evidence>
<accession>A0A5M9HXD3</accession>
<protein>
    <submittedName>
        <fullName evidence="2">Nucleotidyltransferase domain-containing protein</fullName>
    </submittedName>
</protein>
<feature type="domain" description="Polymerase beta nucleotidyltransferase" evidence="1">
    <location>
        <begin position="8"/>
        <end position="87"/>
    </location>
</feature>
<reference evidence="2" key="1">
    <citation type="submission" date="2019-07" db="EMBL/GenBank/DDBJ databases">
        <authorList>
            <person name="Wongkuna S."/>
            <person name="Scaria J."/>
        </authorList>
    </citation>
    <scope>NUCLEOTIDE SEQUENCE [LARGE SCALE GENOMIC DNA]</scope>
    <source>
        <strain evidence="2">SW178</strain>
    </source>
</reference>
<dbReference type="InterPro" id="IPR043519">
    <property type="entry name" value="NT_sf"/>
</dbReference>
<dbReference type="Gene3D" id="3.30.460.10">
    <property type="entry name" value="Beta Polymerase, domain 2"/>
    <property type="match status" value="1"/>
</dbReference>